<protein>
    <submittedName>
        <fullName evidence="8">Uncharacterized protein</fullName>
    </submittedName>
</protein>
<dbReference type="EMBL" id="SHOA02000013">
    <property type="protein sequence ID" value="TDH65575.1"/>
    <property type="molecule type" value="Genomic_DNA"/>
</dbReference>
<feature type="compositionally biased region" description="Basic and acidic residues" evidence="6">
    <location>
        <begin position="525"/>
        <end position="541"/>
    </location>
</feature>
<dbReference type="OrthoDB" id="21458at2759"/>
<evidence type="ECO:0000256" key="4">
    <source>
        <dbReference type="ARBA" id="ARBA00022989"/>
    </source>
</evidence>
<evidence type="ECO:0000256" key="7">
    <source>
        <dbReference type="SAM" id="Phobius"/>
    </source>
</evidence>
<keyword evidence="9" id="KW-1185">Reference proteome</keyword>
<reference evidence="8 9" key="1">
    <citation type="journal article" date="2021" name="Genome Biol.">
        <title>AFLAP: assembly-free linkage analysis pipeline using k-mers from genome sequencing data.</title>
        <authorList>
            <person name="Fletcher K."/>
            <person name="Zhang L."/>
            <person name="Gil J."/>
            <person name="Han R."/>
            <person name="Cavanaugh K."/>
            <person name="Michelmore R."/>
        </authorList>
    </citation>
    <scope>NUCLEOTIDE SEQUENCE [LARGE SCALE GENOMIC DNA]</scope>
    <source>
        <strain evidence="8 9">SF5</strain>
    </source>
</reference>
<feature type="transmembrane region" description="Helical" evidence="7">
    <location>
        <begin position="393"/>
        <end position="414"/>
    </location>
</feature>
<sequence length="574" mass="63775">MSRKVIVYSQVAQLWSKDAHQSFELGLLLGYVSSSNIEDFVLAVTAVPPESESNEAPTCLRDVSVEWVQEVAQQVDRLLPGGIDIMGLYVNSIQDVSNQLVPYLRATAAAVAQPLDVCGSESIHYLAMVSTNGDVCFQSFTNLKDVKSTRMLPAKVVTATKEIEFKQYRTLIDLDELIPGTDVAPCAAIPASKVAEKFMNELEKHLEPLIRRVEASIAVSKSKEVSDVQHIKLLEIPAWESQSHIEAPLGGIHGAINCIAFVPESELNAYEMAVKYLKRDFVKSLLIRVDMARERWGENDEVKPNTVFQKGGVIQFAQRGLVPWRSAAALNTQFMASVHVFADEDAEIAVKNAFEILGDLSKSNGANWSPIETTIQLRKDSTCVMITTEPSKFIYYLLPLLLVLLLLGIQNILFTMWLPGVHNLIHCAKCPDDVASVKYTGLDSKLGKCLALIMNDRHVVVIGKLLPFLALLRLQLALLEHSIFHCAYRAINLLEMSWQFWHFSRFLSQLAMRRRGKSCGCSRSKAPDEDGEGVVRHPDGERELPEASNTGLCLLVFSTGSDLTEVKRILFASF</sequence>
<dbReference type="GO" id="GO:0016020">
    <property type="term" value="C:membrane"/>
    <property type="evidence" value="ECO:0007669"/>
    <property type="project" value="UniProtKB-SubCell"/>
</dbReference>
<dbReference type="Proteomes" id="UP000294530">
    <property type="component" value="Unassembled WGS sequence"/>
</dbReference>
<comment type="subcellular location">
    <subcellularLocation>
        <location evidence="1">Membrane</location>
    </subcellularLocation>
</comment>
<dbReference type="Pfam" id="PF14778">
    <property type="entry name" value="ODR4-like"/>
    <property type="match status" value="1"/>
</dbReference>
<comment type="caution">
    <text evidence="8">The sequence shown here is derived from an EMBL/GenBank/DDBJ whole genome shotgun (WGS) entry which is preliminary data.</text>
</comment>
<evidence type="ECO:0000256" key="6">
    <source>
        <dbReference type="SAM" id="MobiDB-lite"/>
    </source>
</evidence>
<name>A0A976FF23_BRELC</name>
<dbReference type="InterPro" id="IPR029454">
    <property type="entry name" value="ODR-4-like"/>
</dbReference>
<evidence type="ECO:0000256" key="3">
    <source>
        <dbReference type="ARBA" id="ARBA00022692"/>
    </source>
</evidence>
<keyword evidence="5 7" id="KW-0472">Membrane</keyword>
<gene>
    <name evidence="8" type="ORF">CCR75_006713</name>
</gene>
<dbReference type="PANTHER" id="PTHR33966">
    <property type="entry name" value="PROTEIN ODR-4 HOMOLOG"/>
    <property type="match status" value="1"/>
</dbReference>
<keyword evidence="3 7" id="KW-0812">Transmembrane</keyword>
<evidence type="ECO:0000256" key="5">
    <source>
        <dbReference type="ARBA" id="ARBA00023136"/>
    </source>
</evidence>
<proteinExistence type="inferred from homology"/>
<dbReference type="PANTHER" id="PTHR33966:SF1">
    <property type="entry name" value="PROTEIN ODR-4 HOMOLOG"/>
    <property type="match status" value="1"/>
</dbReference>
<dbReference type="GO" id="GO:0008104">
    <property type="term" value="P:intracellular protein localization"/>
    <property type="evidence" value="ECO:0007669"/>
    <property type="project" value="TreeGrafter"/>
</dbReference>
<organism evidence="8 9">
    <name type="scientific">Bremia lactucae</name>
    <name type="common">Lettuce downy mildew</name>
    <dbReference type="NCBI Taxonomy" id="4779"/>
    <lineage>
        <taxon>Eukaryota</taxon>
        <taxon>Sar</taxon>
        <taxon>Stramenopiles</taxon>
        <taxon>Oomycota</taxon>
        <taxon>Peronosporomycetes</taxon>
        <taxon>Peronosporales</taxon>
        <taxon>Peronosporaceae</taxon>
        <taxon>Bremia</taxon>
    </lineage>
</organism>
<dbReference type="AlphaFoldDB" id="A0A976FF23"/>
<feature type="region of interest" description="Disordered" evidence="6">
    <location>
        <begin position="522"/>
        <end position="541"/>
    </location>
</feature>
<evidence type="ECO:0000313" key="9">
    <source>
        <dbReference type="Proteomes" id="UP000294530"/>
    </source>
</evidence>
<evidence type="ECO:0000256" key="1">
    <source>
        <dbReference type="ARBA" id="ARBA00004370"/>
    </source>
</evidence>
<dbReference type="GeneID" id="94350452"/>
<dbReference type="RefSeq" id="XP_067815074.1">
    <property type="nucleotide sequence ID" value="XM_067964781.1"/>
</dbReference>
<dbReference type="GO" id="GO:0012505">
    <property type="term" value="C:endomembrane system"/>
    <property type="evidence" value="ECO:0007669"/>
    <property type="project" value="TreeGrafter"/>
</dbReference>
<evidence type="ECO:0000256" key="2">
    <source>
        <dbReference type="ARBA" id="ARBA00010131"/>
    </source>
</evidence>
<keyword evidence="4 7" id="KW-1133">Transmembrane helix</keyword>
<dbReference type="KEGG" id="blac:94350452"/>
<comment type="similarity">
    <text evidence="2">Belongs to the ODR-4 family.</text>
</comment>
<evidence type="ECO:0000313" key="8">
    <source>
        <dbReference type="EMBL" id="TDH65575.1"/>
    </source>
</evidence>
<accession>A0A976FF23</accession>